<dbReference type="EMBL" id="JBEPMJ010000019">
    <property type="protein sequence ID" value="MET3751249.1"/>
    <property type="molecule type" value="Genomic_DNA"/>
</dbReference>
<gene>
    <name evidence="2" type="ORF">ABID24_002507</name>
</gene>
<comment type="caution">
    <text evidence="2">The sequence shown here is derived from an EMBL/GenBank/DDBJ whole genome shotgun (WGS) entry which is preliminary data.</text>
</comment>
<evidence type="ECO:0000256" key="1">
    <source>
        <dbReference type="SAM" id="MobiDB-lite"/>
    </source>
</evidence>
<protein>
    <submittedName>
        <fullName evidence="2">Uncharacterized protein</fullName>
    </submittedName>
</protein>
<feature type="region of interest" description="Disordered" evidence="1">
    <location>
        <begin position="1"/>
        <end position="27"/>
    </location>
</feature>
<accession>A0ABV2M579</accession>
<reference evidence="2 3" key="1">
    <citation type="submission" date="2024-06" db="EMBL/GenBank/DDBJ databases">
        <title>Genomic Encyclopedia of Type Strains, Phase IV (KMG-IV): sequencing the most valuable type-strain genomes for metagenomic binning, comparative biology and taxonomic classification.</title>
        <authorList>
            <person name="Goeker M."/>
        </authorList>
    </citation>
    <scope>NUCLEOTIDE SEQUENCE [LARGE SCALE GENOMIC DNA]</scope>
    <source>
        <strain evidence="2 3">DSM 29492</strain>
    </source>
</reference>
<name>A0ABV2M579_9FIRM</name>
<proteinExistence type="predicted"/>
<organism evidence="2 3">
    <name type="scientific">Blautia caecimuris</name>
    <dbReference type="NCBI Taxonomy" id="1796615"/>
    <lineage>
        <taxon>Bacteria</taxon>
        <taxon>Bacillati</taxon>
        <taxon>Bacillota</taxon>
        <taxon>Clostridia</taxon>
        <taxon>Lachnospirales</taxon>
        <taxon>Lachnospiraceae</taxon>
        <taxon>Blautia</taxon>
    </lineage>
</organism>
<dbReference type="Proteomes" id="UP001549106">
    <property type="component" value="Unassembled WGS sequence"/>
</dbReference>
<evidence type="ECO:0000313" key="2">
    <source>
        <dbReference type="EMBL" id="MET3751249.1"/>
    </source>
</evidence>
<keyword evidence="3" id="KW-1185">Reference proteome</keyword>
<sequence>MYHNKGEEEEEYAEYPDREEYPLAGRYSQKDAAEGSFGAGRLMAGNEVQKPAAGFHVNPALKENEMCREISVIN</sequence>
<evidence type="ECO:0000313" key="3">
    <source>
        <dbReference type="Proteomes" id="UP001549106"/>
    </source>
</evidence>